<organism evidence="2 3">
    <name type="scientific">Dyadobacter endophyticus</name>
    <dbReference type="NCBI Taxonomy" id="1749036"/>
    <lineage>
        <taxon>Bacteria</taxon>
        <taxon>Pseudomonadati</taxon>
        <taxon>Bacteroidota</taxon>
        <taxon>Cytophagia</taxon>
        <taxon>Cytophagales</taxon>
        <taxon>Spirosomataceae</taxon>
        <taxon>Dyadobacter</taxon>
    </lineage>
</organism>
<comment type="cofactor">
    <cofactor evidence="1">
        <name>Fe(2+)</name>
        <dbReference type="ChEBI" id="CHEBI:29033"/>
    </cofactor>
</comment>
<gene>
    <name evidence="2" type="ORF">GCM10007423_12160</name>
</gene>
<accession>A0ABQ1YJD5</accession>
<name>A0ABQ1YJD5_9BACT</name>
<dbReference type="InterPro" id="IPR008775">
    <property type="entry name" value="Phytyl_CoA_dOase-like"/>
</dbReference>
<dbReference type="Gene3D" id="2.60.120.620">
    <property type="entry name" value="q2cbj1_9rhob like domain"/>
    <property type="match status" value="1"/>
</dbReference>
<evidence type="ECO:0000256" key="1">
    <source>
        <dbReference type="ARBA" id="ARBA00001954"/>
    </source>
</evidence>
<keyword evidence="2" id="KW-0560">Oxidoreductase</keyword>
<dbReference type="EMBL" id="BMIA01000001">
    <property type="protein sequence ID" value="GGH26854.1"/>
    <property type="molecule type" value="Genomic_DNA"/>
</dbReference>
<protein>
    <submittedName>
        <fullName evidence="2">Phytanoyl-CoA dioxygenase</fullName>
    </submittedName>
</protein>
<dbReference type="SUPFAM" id="SSF51197">
    <property type="entry name" value="Clavaminate synthase-like"/>
    <property type="match status" value="1"/>
</dbReference>
<reference evidence="3" key="1">
    <citation type="journal article" date="2019" name="Int. J. Syst. Evol. Microbiol.">
        <title>The Global Catalogue of Microorganisms (GCM) 10K type strain sequencing project: providing services to taxonomists for standard genome sequencing and annotation.</title>
        <authorList>
            <consortium name="The Broad Institute Genomics Platform"/>
            <consortium name="The Broad Institute Genome Sequencing Center for Infectious Disease"/>
            <person name="Wu L."/>
            <person name="Ma J."/>
        </authorList>
    </citation>
    <scope>NUCLEOTIDE SEQUENCE [LARGE SCALE GENOMIC DNA]</scope>
    <source>
        <strain evidence="3">CGMCC 1.15288</strain>
    </source>
</reference>
<sequence>MLQTYPQLPVINYDDVQRQFASDGFFVINEIFTGDEIEMLLQTISNADASNDTFRQNGELFAIRQFVKEIPQIQHQVVNQQLNHLIDRLFGNDYFIIKSIYFDKPEKSNWFVPYHQDLTISVDKKGDYPGFGPWTVKQGQFAVQPPLEILEDNFTIRIHLDDTDQTNGALRVVPGSHAKGVYRAEDIDWSTEREVICDVRRGGIMLMKPLLLHASSRTTSNHRRRVMHVEFGRKPLPDGPCWSEFAGILPKEIDLEGNGISR</sequence>
<evidence type="ECO:0000313" key="2">
    <source>
        <dbReference type="EMBL" id="GGH26854.1"/>
    </source>
</evidence>
<keyword evidence="2" id="KW-0223">Dioxygenase</keyword>
<keyword evidence="3" id="KW-1185">Reference proteome</keyword>
<dbReference type="PANTHER" id="PTHR20883">
    <property type="entry name" value="PHYTANOYL-COA DIOXYGENASE DOMAIN CONTAINING 1"/>
    <property type="match status" value="1"/>
</dbReference>
<dbReference type="GO" id="GO:0051213">
    <property type="term" value="F:dioxygenase activity"/>
    <property type="evidence" value="ECO:0007669"/>
    <property type="project" value="UniProtKB-KW"/>
</dbReference>
<dbReference type="Pfam" id="PF05721">
    <property type="entry name" value="PhyH"/>
    <property type="match status" value="1"/>
</dbReference>
<dbReference type="Proteomes" id="UP000600214">
    <property type="component" value="Unassembled WGS sequence"/>
</dbReference>
<proteinExistence type="predicted"/>
<dbReference type="RefSeq" id="WP_229221483.1">
    <property type="nucleotide sequence ID" value="NZ_BMIA01000001.1"/>
</dbReference>
<comment type="caution">
    <text evidence="2">The sequence shown here is derived from an EMBL/GenBank/DDBJ whole genome shotgun (WGS) entry which is preliminary data.</text>
</comment>
<dbReference type="PANTHER" id="PTHR20883:SF48">
    <property type="entry name" value="ECTOINE DIOXYGENASE"/>
    <property type="match status" value="1"/>
</dbReference>
<evidence type="ECO:0000313" key="3">
    <source>
        <dbReference type="Proteomes" id="UP000600214"/>
    </source>
</evidence>